<dbReference type="Proteomes" id="UP001223520">
    <property type="component" value="Chromosome"/>
</dbReference>
<dbReference type="Gene3D" id="3.10.580.10">
    <property type="entry name" value="CBS-domain"/>
    <property type="match status" value="1"/>
</dbReference>
<dbReference type="InterPro" id="IPR036890">
    <property type="entry name" value="HATPase_C_sf"/>
</dbReference>
<evidence type="ECO:0000259" key="14">
    <source>
        <dbReference type="PROSITE" id="PS51371"/>
    </source>
</evidence>
<dbReference type="SMART" id="SM00387">
    <property type="entry name" value="HATPase_c"/>
    <property type="match status" value="1"/>
</dbReference>
<dbReference type="SUPFAM" id="SSF54631">
    <property type="entry name" value="CBS-domain pair"/>
    <property type="match status" value="1"/>
</dbReference>
<evidence type="ECO:0000256" key="2">
    <source>
        <dbReference type="ARBA" id="ARBA00012438"/>
    </source>
</evidence>
<dbReference type="PROSITE" id="PS50112">
    <property type="entry name" value="PAS"/>
    <property type="match status" value="3"/>
</dbReference>
<keyword evidence="3 7" id="KW-0597">Phosphoprotein</keyword>
<dbReference type="CDD" id="cd00130">
    <property type="entry name" value="PAS"/>
    <property type="match status" value="5"/>
</dbReference>
<dbReference type="InterPro" id="IPR011006">
    <property type="entry name" value="CheY-like_superfamily"/>
</dbReference>
<dbReference type="KEGG" id="hbq:QI031_18845"/>
<dbReference type="Pfam" id="PF00512">
    <property type="entry name" value="HisKA"/>
    <property type="match status" value="1"/>
</dbReference>
<feature type="domain" description="PAC" evidence="13">
    <location>
        <begin position="739"/>
        <end position="791"/>
    </location>
</feature>
<accession>A0AAJ6NP06</accession>
<evidence type="ECO:0000256" key="5">
    <source>
        <dbReference type="ARBA" id="ARBA00022777"/>
    </source>
</evidence>
<dbReference type="SUPFAM" id="SSF52172">
    <property type="entry name" value="CheY-like"/>
    <property type="match status" value="1"/>
</dbReference>
<feature type="domain" description="Histidine kinase" evidence="10">
    <location>
        <begin position="925"/>
        <end position="1149"/>
    </location>
</feature>
<dbReference type="InterPro" id="IPR046342">
    <property type="entry name" value="CBS_dom_sf"/>
</dbReference>
<feature type="coiled-coil region" evidence="9">
    <location>
        <begin position="207"/>
        <end position="259"/>
    </location>
</feature>
<protein>
    <recommendedName>
        <fullName evidence="2">histidine kinase</fullName>
        <ecNumber evidence="2">2.7.13.3</ecNumber>
    </recommendedName>
</protein>
<dbReference type="Gene3D" id="3.30.450.20">
    <property type="entry name" value="PAS domain"/>
    <property type="match status" value="5"/>
</dbReference>
<dbReference type="EC" id="2.7.13.3" evidence="2"/>
<dbReference type="InterPro" id="IPR036097">
    <property type="entry name" value="HisK_dim/P_sf"/>
</dbReference>
<feature type="domain" description="PAS" evidence="12">
    <location>
        <begin position="414"/>
        <end position="484"/>
    </location>
</feature>
<evidence type="ECO:0000313" key="15">
    <source>
        <dbReference type="EMBL" id="WGV23859.1"/>
    </source>
</evidence>
<dbReference type="GO" id="GO:0006355">
    <property type="term" value="P:regulation of DNA-templated transcription"/>
    <property type="evidence" value="ECO:0007669"/>
    <property type="project" value="InterPro"/>
</dbReference>
<dbReference type="InterPro" id="IPR035965">
    <property type="entry name" value="PAS-like_dom_sf"/>
</dbReference>
<evidence type="ECO:0000256" key="7">
    <source>
        <dbReference type="PROSITE-ProRule" id="PRU00169"/>
    </source>
</evidence>
<dbReference type="InterPro" id="IPR001610">
    <property type="entry name" value="PAC"/>
</dbReference>
<keyword evidence="16" id="KW-1185">Reference proteome</keyword>
<dbReference type="InterPro" id="IPR000700">
    <property type="entry name" value="PAS-assoc_C"/>
</dbReference>
<dbReference type="NCBIfam" id="TIGR00229">
    <property type="entry name" value="sensory_box"/>
    <property type="match status" value="5"/>
</dbReference>
<feature type="domain" description="PAS" evidence="12">
    <location>
        <begin position="788"/>
        <end position="858"/>
    </location>
</feature>
<dbReference type="Gene3D" id="1.10.287.130">
    <property type="match status" value="1"/>
</dbReference>
<dbReference type="PANTHER" id="PTHR43304">
    <property type="entry name" value="PHYTOCHROME-LIKE PROTEIN CPH1"/>
    <property type="match status" value="1"/>
</dbReference>
<dbReference type="InterPro" id="IPR000644">
    <property type="entry name" value="CBS_dom"/>
</dbReference>
<dbReference type="Gene3D" id="2.10.70.100">
    <property type="match status" value="1"/>
</dbReference>
<evidence type="ECO:0000259" key="11">
    <source>
        <dbReference type="PROSITE" id="PS50110"/>
    </source>
</evidence>
<dbReference type="Gene3D" id="3.30.565.10">
    <property type="entry name" value="Histidine kinase-like ATPase, C-terminal domain"/>
    <property type="match status" value="1"/>
</dbReference>
<dbReference type="SMART" id="SM00448">
    <property type="entry name" value="REC"/>
    <property type="match status" value="1"/>
</dbReference>
<dbReference type="PROSITE" id="PS50110">
    <property type="entry name" value="RESPONSE_REGULATORY"/>
    <property type="match status" value="1"/>
</dbReference>
<dbReference type="InterPro" id="IPR000014">
    <property type="entry name" value="PAS"/>
</dbReference>
<dbReference type="EMBL" id="CP124543">
    <property type="protein sequence ID" value="WGV23859.1"/>
    <property type="molecule type" value="Genomic_DNA"/>
</dbReference>
<dbReference type="InterPro" id="IPR013655">
    <property type="entry name" value="PAS_fold_3"/>
</dbReference>
<proteinExistence type="predicted"/>
<dbReference type="SMART" id="SM00388">
    <property type="entry name" value="HisKA"/>
    <property type="match status" value="1"/>
</dbReference>
<dbReference type="RefSeq" id="WP_281481189.1">
    <property type="nucleotide sequence ID" value="NZ_CP124543.1"/>
</dbReference>
<sequence>MRIDELTMRFHDQLIELPNLYDVIDYSPLTISPDSYVIDAVILMNQERSHSLSLNSSNSSFNSSRWDQHETNCILVVEAGYLLGICTIRDIVRITASGMDLSQVKMAEIMTQPVMSLTRSPDQNIFTALSLLRQYQVHHLPILDDERQLLGVVTETSLLQAFDLMKMYGVVSALQQHLQNPNHDFGQVNQQIEKVRYQTYNYLKGWIDAQSAEVMQVNQELQQALEELQVVEEELRQQNEELTNACEALELERQRYQNLFEFALDGYLVTDIHGVIQEANNTAATLLSVRQNYLIGKPLVLFVAEQDRHQFINQLRNFQDRQEGEINLKPRNGEPFVAGIKVASVYNSQGQRVSWRWFIGDISQRKHSEKALRQASEELEQRVIERTAELVVANQLLQQEIIERQCTEEALQQSENLYRQLVESQIDLIIRIDLQGRINFANMAACETLGWQLNELRGQSLFEFFPANELPQAIENLRVLAASPHCLTISEQRLLTINGIRCFQWKVAAIQNEAGEVIEIQGVGRDITERQQMAEALQNSEEKFRLFADNAHTLIWIESLEPQQILYVNQVYERIWQRSCQSLYQHPQSWIDSVHPEDRDRVMVNYQQYDDNYTSSEYRILRPDGSVRWIWSRCFAMHNEQGNIYAYGGIAEDITERKHIEESLRSNEERLTLALAAANMGIWDWNLVTNESVWSANSGPLYGLPSGSLCPTIEDYLNNLIYPEDRESVAHCLRGRTACKMEFRVVWPDGSIHWLSTKCQVYYDEQRQPIRVIIVTQDISDRKQAEQQIREQAALLDIATDAILVRDFQTKILFWSQGAERLYGWRSEEALGKDPQELFYKDTSIQLEAILKTVTELGSWQGELRKVTKSGQAIIVESRWTLVRDPAGQPHSILSVDTDITQKKQLEEQFFRTQRLESLGNLAGGISHDLNNILTPILAAAQLLQTRFTQDKERAHHLLTIIESNAKRGAALVKQVLSFARGCKGERTIVQIKHLITEIAQIAKHTFPKSIEFAIALPEDLWAISGDVTQLHQVLMNLVVNARDAMPDGGIVKICAENLFIDHAYTTMNLNAKVGHYIVMTVADTGIGMPSGILDKIFDPFFTTKDGNTGTGLGLSTVLGIVKSHDGFINVSSKVGKGSEFKLFLPAVGAAQASDIEEIESPRGDGELILVVDDEAQILEITTLALEDYNYKTLAASNGIEAIALYAQHKHTISVVLMDMMMPEMDGTTAILTLKKMNPQVKIIACSGLSTNNALTAEAYSSVQLVLSKPFTAQELLHGLHRILKGQN</sequence>
<dbReference type="GO" id="GO:0000155">
    <property type="term" value="F:phosphorelay sensor kinase activity"/>
    <property type="evidence" value="ECO:0007669"/>
    <property type="project" value="InterPro"/>
</dbReference>
<dbReference type="Pfam" id="PF00989">
    <property type="entry name" value="PAS"/>
    <property type="match status" value="3"/>
</dbReference>
<dbReference type="PANTHER" id="PTHR43304:SF1">
    <property type="entry name" value="PAC DOMAIN-CONTAINING PROTEIN"/>
    <property type="match status" value="1"/>
</dbReference>
<keyword evidence="9" id="KW-0175">Coiled coil</keyword>
<evidence type="ECO:0000259" key="12">
    <source>
        <dbReference type="PROSITE" id="PS50112"/>
    </source>
</evidence>
<dbReference type="SUPFAM" id="SSF47384">
    <property type="entry name" value="Homodimeric domain of signal transducing histidine kinase"/>
    <property type="match status" value="1"/>
</dbReference>
<dbReference type="InterPro" id="IPR052162">
    <property type="entry name" value="Sensor_kinase/Photoreceptor"/>
</dbReference>
<evidence type="ECO:0000256" key="6">
    <source>
        <dbReference type="ARBA" id="ARBA00023012"/>
    </source>
</evidence>
<name>A0AAJ6NP06_9CYAN</name>
<dbReference type="InterPro" id="IPR013767">
    <property type="entry name" value="PAS_fold"/>
</dbReference>
<feature type="domain" description="PAC" evidence="13">
    <location>
        <begin position="488"/>
        <end position="539"/>
    </location>
</feature>
<feature type="modified residue" description="4-aspartylphosphate" evidence="7">
    <location>
        <position position="1219"/>
    </location>
</feature>
<dbReference type="InterPro" id="IPR005467">
    <property type="entry name" value="His_kinase_dom"/>
</dbReference>
<dbReference type="PROSITE" id="PS51371">
    <property type="entry name" value="CBS"/>
    <property type="match status" value="1"/>
</dbReference>
<evidence type="ECO:0000313" key="16">
    <source>
        <dbReference type="Proteomes" id="UP001223520"/>
    </source>
</evidence>
<evidence type="ECO:0000256" key="9">
    <source>
        <dbReference type="SAM" id="Coils"/>
    </source>
</evidence>
<evidence type="ECO:0000256" key="1">
    <source>
        <dbReference type="ARBA" id="ARBA00000085"/>
    </source>
</evidence>
<keyword evidence="8" id="KW-0129">CBS domain</keyword>
<dbReference type="InterPro" id="IPR003661">
    <property type="entry name" value="HisK_dim/P_dom"/>
</dbReference>
<reference evidence="15 16" key="1">
    <citation type="journal article" date="2023" name="Limnol Oceanogr Lett">
        <title>Environmental adaptations by the intertidal Antarctic cyanobacterium Halotia branconii CENA392 as revealed using long-read genome sequencing.</title>
        <authorList>
            <person name="Dextro R.B."/>
            <person name="Delbaje E."/>
            <person name="Freitas P.N.N."/>
            <person name="Geraldes V."/>
            <person name="Pinto E."/>
            <person name="Long P.F."/>
            <person name="Fiore M.F."/>
        </authorList>
    </citation>
    <scope>NUCLEOTIDE SEQUENCE [LARGE SCALE GENOMIC DNA]</scope>
    <source>
        <strain evidence="15 16">CENA392</strain>
    </source>
</reference>
<dbReference type="Pfam" id="PF00571">
    <property type="entry name" value="CBS"/>
    <property type="match status" value="2"/>
</dbReference>
<dbReference type="CDD" id="cd17546">
    <property type="entry name" value="REC_hyHK_CKI1_RcsC-like"/>
    <property type="match status" value="1"/>
</dbReference>
<feature type="domain" description="PAC" evidence="13">
    <location>
        <begin position="614"/>
        <end position="666"/>
    </location>
</feature>
<organism evidence="15 16">
    <name type="scientific">Halotia branconii CENA392</name>
    <dbReference type="NCBI Taxonomy" id="1539056"/>
    <lineage>
        <taxon>Bacteria</taxon>
        <taxon>Bacillati</taxon>
        <taxon>Cyanobacteriota</taxon>
        <taxon>Cyanophyceae</taxon>
        <taxon>Nostocales</taxon>
        <taxon>Nodulariaceae</taxon>
        <taxon>Halotia</taxon>
    </lineage>
</organism>
<feature type="domain" description="PAS" evidence="12">
    <location>
        <begin position="252"/>
        <end position="322"/>
    </location>
</feature>
<evidence type="ECO:0000256" key="4">
    <source>
        <dbReference type="ARBA" id="ARBA00022679"/>
    </source>
</evidence>
<dbReference type="Pfam" id="PF00072">
    <property type="entry name" value="Response_reg"/>
    <property type="match status" value="1"/>
</dbReference>
<feature type="domain" description="PAC" evidence="13">
    <location>
        <begin position="860"/>
        <end position="912"/>
    </location>
</feature>
<comment type="catalytic activity">
    <reaction evidence="1">
        <text>ATP + protein L-histidine = ADP + protein N-phospho-L-histidine.</text>
        <dbReference type="EC" id="2.7.13.3"/>
    </reaction>
</comment>
<dbReference type="Gene3D" id="3.40.50.2300">
    <property type="match status" value="1"/>
</dbReference>
<dbReference type="InterPro" id="IPR004358">
    <property type="entry name" value="Sig_transdc_His_kin-like_C"/>
</dbReference>
<evidence type="ECO:0000256" key="3">
    <source>
        <dbReference type="ARBA" id="ARBA00022553"/>
    </source>
</evidence>
<dbReference type="Pfam" id="PF08447">
    <property type="entry name" value="PAS_3"/>
    <property type="match status" value="2"/>
</dbReference>
<feature type="domain" description="Response regulatory" evidence="11">
    <location>
        <begin position="1168"/>
        <end position="1284"/>
    </location>
</feature>
<dbReference type="Pfam" id="PF02518">
    <property type="entry name" value="HATPase_c"/>
    <property type="match status" value="1"/>
</dbReference>
<dbReference type="SUPFAM" id="SSF55785">
    <property type="entry name" value="PYP-like sensor domain (PAS domain)"/>
    <property type="match status" value="5"/>
</dbReference>
<gene>
    <name evidence="15" type="ORF">QI031_18845</name>
</gene>
<feature type="domain" description="CBS" evidence="14">
    <location>
        <begin position="110"/>
        <end position="172"/>
    </location>
</feature>
<dbReference type="SMART" id="SM00091">
    <property type="entry name" value="PAS"/>
    <property type="match status" value="5"/>
</dbReference>
<dbReference type="InterPro" id="IPR001789">
    <property type="entry name" value="Sig_transdc_resp-reg_receiver"/>
</dbReference>
<feature type="domain" description="PAC" evidence="13">
    <location>
        <begin position="322"/>
        <end position="374"/>
    </location>
</feature>
<dbReference type="PROSITE" id="PS50109">
    <property type="entry name" value="HIS_KIN"/>
    <property type="match status" value="1"/>
</dbReference>
<keyword evidence="4" id="KW-0808">Transferase</keyword>
<dbReference type="SMART" id="SM00116">
    <property type="entry name" value="CBS"/>
    <property type="match status" value="2"/>
</dbReference>
<dbReference type="PRINTS" id="PR00344">
    <property type="entry name" value="BCTRLSENSOR"/>
</dbReference>
<keyword evidence="5" id="KW-0418">Kinase</keyword>
<dbReference type="CDD" id="cd04620">
    <property type="entry name" value="CBS_two-component_sensor_histidine_kinase_repeat1"/>
    <property type="match status" value="1"/>
</dbReference>
<evidence type="ECO:0000256" key="8">
    <source>
        <dbReference type="PROSITE-ProRule" id="PRU00703"/>
    </source>
</evidence>
<dbReference type="SMART" id="SM00086">
    <property type="entry name" value="PAC"/>
    <property type="match status" value="5"/>
</dbReference>
<evidence type="ECO:0000259" key="13">
    <source>
        <dbReference type="PROSITE" id="PS50113"/>
    </source>
</evidence>
<keyword evidence="6" id="KW-0902">Two-component regulatory system</keyword>
<dbReference type="CDD" id="cd00082">
    <property type="entry name" value="HisKA"/>
    <property type="match status" value="1"/>
</dbReference>
<evidence type="ECO:0000259" key="10">
    <source>
        <dbReference type="PROSITE" id="PS50109"/>
    </source>
</evidence>
<dbReference type="InterPro" id="IPR003594">
    <property type="entry name" value="HATPase_dom"/>
</dbReference>
<dbReference type="PROSITE" id="PS50113">
    <property type="entry name" value="PAC"/>
    <property type="match status" value="5"/>
</dbReference>
<dbReference type="SUPFAM" id="SSF55874">
    <property type="entry name" value="ATPase domain of HSP90 chaperone/DNA topoisomerase II/histidine kinase"/>
    <property type="match status" value="1"/>
</dbReference>